<comment type="caution">
    <text evidence="1">The sequence shown here is derived from an EMBL/GenBank/DDBJ whole genome shotgun (WGS) entry which is preliminary data.</text>
</comment>
<reference evidence="1 2" key="1">
    <citation type="journal article" date="2023" name="Sci. Data">
        <title>Genome assembly of the Korean intertidal mud-creeper Batillaria attramentaria.</title>
        <authorList>
            <person name="Patra A.K."/>
            <person name="Ho P.T."/>
            <person name="Jun S."/>
            <person name="Lee S.J."/>
            <person name="Kim Y."/>
            <person name="Won Y.J."/>
        </authorList>
    </citation>
    <scope>NUCLEOTIDE SEQUENCE [LARGE SCALE GENOMIC DNA]</scope>
    <source>
        <strain evidence="1">Wonlab-2016</strain>
    </source>
</reference>
<dbReference type="Proteomes" id="UP001519460">
    <property type="component" value="Unassembled WGS sequence"/>
</dbReference>
<dbReference type="EMBL" id="JACVVK020000034">
    <property type="protein sequence ID" value="KAK7500844.1"/>
    <property type="molecule type" value="Genomic_DNA"/>
</dbReference>
<sequence>MTLIELPLSHPILETPEPRSPQIYHTHTFILPPLRAFNQIWCVTLPSKLIQSTGLGVHANTRQKQTRSWAALNFLLPRCTKISPTPPRYLPPYPDIPQFF</sequence>
<organism evidence="1 2">
    <name type="scientific">Batillaria attramentaria</name>
    <dbReference type="NCBI Taxonomy" id="370345"/>
    <lineage>
        <taxon>Eukaryota</taxon>
        <taxon>Metazoa</taxon>
        <taxon>Spiralia</taxon>
        <taxon>Lophotrochozoa</taxon>
        <taxon>Mollusca</taxon>
        <taxon>Gastropoda</taxon>
        <taxon>Caenogastropoda</taxon>
        <taxon>Sorbeoconcha</taxon>
        <taxon>Cerithioidea</taxon>
        <taxon>Batillariidae</taxon>
        <taxon>Batillaria</taxon>
    </lineage>
</organism>
<keyword evidence="2" id="KW-1185">Reference proteome</keyword>
<evidence type="ECO:0000313" key="2">
    <source>
        <dbReference type="Proteomes" id="UP001519460"/>
    </source>
</evidence>
<name>A0ABD0LP92_9CAEN</name>
<gene>
    <name evidence="1" type="ORF">BaRGS_00007724</name>
</gene>
<evidence type="ECO:0000313" key="1">
    <source>
        <dbReference type="EMBL" id="KAK7500844.1"/>
    </source>
</evidence>
<accession>A0ABD0LP92</accession>
<proteinExistence type="predicted"/>
<dbReference type="AlphaFoldDB" id="A0ABD0LP92"/>
<protein>
    <submittedName>
        <fullName evidence="1">Uncharacterized protein</fullName>
    </submittedName>
</protein>